<dbReference type="CDD" id="cd04301">
    <property type="entry name" value="NAT_SF"/>
    <property type="match status" value="1"/>
</dbReference>
<dbReference type="OrthoDB" id="30840at2759"/>
<dbReference type="Proteomes" id="UP001165080">
    <property type="component" value="Unassembled WGS sequence"/>
</dbReference>
<keyword evidence="1" id="KW-0808">Transferase</keyword>
<dbReference type="Pfam" id="PF00583">
    <property type="entry name" value="Acetyltransf_1"/>
    <property type="match status" value="1"/>
</dbReference>
<dbReference type="InterPro" id="IPR000182">
    <property type="entry name" value="GNAT_dom"/>
</dbReference>
<dbReference type="InterPro" id="IPR051635">
    <property type="entry name" value="SNAT-like"/>
</dbReference>
<reference evidence="4 5" key="1">
    <citation type="journal article" date="2023" name="Commun. Biol.">
        <title>Reorganization of the ancestral sex-determining regions during the evolution of trioecy in Pleodorina starrii.</title>
        <authorList>
            <person name="Takahashi K."/>
            <person name="Suzuki S."/>
            <person name="Kawai-Toyooka H."/>
            <person name="Yamamoto K."/>
            <person name="Hamaji T."/>
            <person name="Ootsuki R."/>
            <person name="Yamaguchi H."/>
            <person name="Kawachi M."/>
            <person name="Higashiyama T."/>
            <person name="Nozaki H."/>
        </authorList>
    </citation>
    <scope>NUCLEOTIDE SEQUENCE [LARGE SCALE GENOMIC DNA]</scope>
    <source>
        <strain evidence="4 5">NIES-4479</strain>
    </source>
</reference>
<dbReference type="PANTHER" id="PTHR10908">
    <property type="entry name" value="SEROTONIN N-ACETYLTRANSFERASE"/>
    <property type="match status" value="1"/>
</dbReference>
<evidence type="ECO:0000313" key="4">
    <source>
        <dbReference type="EMBL" id="GLC48581.1"/>
    </source>
</evidence>
<evidence type="ECO:0000256" key="2">
    <source>
        <dbReference type="ARBA" id="ARBA00023315"/>
    </source>
</evidence>
<organism evidence="4 5">
    <name type="scientific">Pleodorina starrii</name>
    <dbReference type="NCBI Taxonomy" id="330485"/>
    <lineage>
        <taxon>Eukaryota</taxon>
        <taxon>Viridiplantae</taxon>
        <taxon>Chlorophyta</taxon>
        <taxon>core chlorophytes</taxon>
        <taxon>Chlorophyceae</taxon>
        <taxon>CS clade</taxon>
        <taxon>Chlamydomonadales</taxon>
        <taxon>Volvocaceae</taxon>
        <taxon>Pleodorina</taxon>
    </lineage>
</organism>
<evidence type="ECO:0000313" key="5">
    <source>
        <dbReference type="Proteomes" id="UP001165080"/>
    </source>
</evidence>
<comment type="caution">
    <text evidence="4">The sequence shown here is derived from an EMBL/GenBank/DDBJ whole genome shotgun (WGS) entry which is preliminary data.</text>
</comment>
<sequence>MSSVPGQEASVASEYQQLGSSIFFGPVQPEHLDRIHALESASYPEDEAATLDKLGFRIRNASNAFMVAMNYRDGGADPEVVGYVCGTCTNAGRLTHDSMATHDPEGSLLCIHSVVVEAALRRKGLATRLLRAYVLYVQATTPNLRAVRLICKQDLIGLYEKAGFRLLGPSDVVHGRDPWFEMALELPSNDTTQE</sequence>
<keyword evidence="5" id="KW-1185">Reference proteome</keyword>
<dbReference type="GO" id="GO:0008080">
    <property type="term" value="F:N-acetyltransferase activity"/>
    <property type="evidence" value="ECO:0007669"/>
    <property type="project" value="UniProtKB-ARBA"/>
</dbReference>
<name>A0A9W6BAK9_9CHLO</name>
<dbReference type="PANTHER" id="PTHR10908:SF0">
    <property type="entry name" value="SEROTONIN N-ACETYLTRANSFERASE"/>
    <property type="match status" value="1"/>
</dbReference>
<evidence type="ECO:0000259" key="3">
    <source>
        <dbReference type="PROSITE" id="PS51186"/>
    </source>
</evidence>
<gene>
    <name evidence="4" type="primary">PLEST001107</name>
    <name evidence="4" type="ORF">PLESTB_000113400</name>
</gene>
<dbReference type="AlphaFoldDB" id="A0A9W6BAK9"/>
<accession>A0A9W6BAK9</accession>
<dbReference type="PROSITE" id="PS51186">
    <property type="entry name" value="GNAT"/>
    <property type="match status" value="1"/>
</dbReference>
<dbReference type="Gene3D" id="3.40.630.30">
    <property type="match status" value="1"/>
</dbReference>
<feature type="domain" description="N-acetyltransferase" evidence="3">
    <location>
        <begin position="22"/>
        <end position="187"/>
    </location>
</feature>
<protein>
    <recommendedName>
        <fullName evidence="3">N-acetyltransferase domain-containing protein</fullName>
    </recommendedName>
</protein>
<keyword evidence="2" id="KW-0012">Acyltransferase</keyword>
<dbReference type="InterPro" id="IPR016181">
    <property type="entry name" value="Acyl_CoA_acyltransferase"/>
</dbReference>
<evidence type="ECO:0000256" key="1">
    <source>
        <dbReference type="ARBA" id="ARBA00022679"/>
    </source>
</evidence>
<proteinExistence type="predicted"/>
<dbReference type="SUPFAM" id="SSF55729">
    <property type="entry name" value="Acyl-CoA N-acyltransferases (Nat)"/>
    <property type="match status" value="1"/>
</dbReference>
<dbReference type="EMBL" id="BRXU01000001">
    <property type="protein sequence ID" value="GLC48581.1"/>
    <property type="molecule type" value="Genomic_DNA"/>
</dbReference>